<accession>A0A484LAN7</accession>
<keyword evidence="1" id="KW-0732">Signal</keyword>
<evidence type="ECO:0000313" key="3">
    <source>
        <dbReference type="Proteomes" id="UP000595140"/>
    </source>
</evidence>
<proteinExistence type="predicted"/>
<feature type="signal peptide" evidence="1">
    <location>
        <begin position="1"/>
        <end position="28"/>
    </location>
</feature>
<reference evidence="2 3" key="1">
    <citation type="submission" date="2018-04" db="EMBL/GenBank/DDBJ databases">
        <authorList>
            <person name="Vogel A."/>
        </authorList>
    </citation>
    <scope>NUCLEOTIDE SEQUENCE [LARGE SCALE GENOMIC DNA]</scope>
</reference>
<organism evidence="2 3">
    <name type="scientific">Cuscuta campestris</name>
    <dbReference type="NCBI Taxonomy" id="132261"/>
    <lineage>
        <taxon>Eukaryota</taxon>
        <taxon>Viridiplantae</taxon>
        <taxon>Streptophyta</taxon>
        <taxon>Embryophyta</taxon>
        <taxon>Tracheophyta</taxon>
        <taxon>Spermatophyta</taxon>
        <taxon>Magnoliopsida</taxon>
        <taxon>eudicotyledons</taxon>
        <taxon>Gunneridae</taxon>
        <taxon>Pentapetalae</taxon>
        <taxon>asterids</taxon>
        <taxon>lamiids</taxon>
        <taxon>Solanales</taxon>
        <taxon>Convolvulaceae</taxon>
        <taxon>Cuscuteae</taxon>
        <taxon>Cuscuta</taxon>
        <taxon>Cuscuta subgen. Grammica</taxon>
        <taxon>Cuscuta sect. Cleistogrammica</taxon>
    </lineage>
</organism>
<keyword evidence="3" id="KW-1185">Reference proteome</keyword>
<dbReference type="AlphaFoldDB" id="A0A484LAN7"/>
<name>A0A484LAN7_9ASTE</name>
<evidence type="ECO:0000313" key="2">
    <source>
        <dbReference type="EMBL" id="VFQ73467.1"/>
    </source>
</evidence>
<sequence length="97" mass="11091">MSTLKSEPSWAGVLALVVLLVLASSSRSLPWNVFSFILVSLTTSLAKYSTWAFKAALDAMSSSWDMGWDSFDMVVKVKRWEERLSWPWGLKRRRGEF</sequence>
<protein>
    <submittedName>
        <fullName evidence="2">Uncharacterized protein</fullName>
    </submittedName>
</protein>
<feature type="chain" id="PRO_5019771006" evidence="1">
    <location>
        <begin position="29"/>
        <end position="97"/>
    </location>
</feature>
<dbReference type="Proteomes" id="UP000595140">
    <property type="component" value="Unassembled WGS sequence"/>
</dbReference>
<gene>
    <name evidence="2" type="ORF">CCAM_LOCUS15243</name>
</gene>
<evidence type="ECO:0000256" key="1">
    <source>
        <dbReference type="SAM" id="SignalP"/>
    </source>
</evidence>
<dbReference type="EMBL" id="OOIL02001204">
    <property type="protein sequence ID" value="VFQ73467.1"/>
    <property type="molecule type" value="Genomic_DNA"/>
</dbReference>